<comment type="function">
    <text evidence="7">Involved in the biosynthesis of isopentenyl diphosphate (IPP) and dimethylallyl diphosphate (DMAPP), two major building blocks of isoprenoid compounds. Catalyzes the conversion of 4-diphosphocytidyl-2-C-methyl-D-erythritol 2-phosphate (CDP-ME2P) to 2-C-methyl-D-erythritol 2,4-cyclodiphosphate (ME-CPP) with a corresponding release of cytidine 5-monophosphate (CMP).</text>
</comment>
<dbReference type="Gene3D" id="3.30.1330.50">
    <property type="entry name" value="2-C-methyl-D-erythritol 2,4-cyclodiphosphate synthase"/>
    <property type="match status" value="1"/>
</dbReference>
<feature type="site" description="Transition state stabilizer" evidence="7">
    <location>
        <position position="136"/>
    </location>
</feature>
<keyword evidence="5 7" id="KW-0414">Isoprene biosynthesis</keyword>
<dbReference type="PANTHER" id="PTHR43181:SF1">
    <property type="entry name" value="2-C-METHYL-D-ERYTHRITOL 2,4-CYCLODIPHOSPHATE SYNTHASE, CHLOROPLASTIC"/>
    <property type="match status" value="1"/>
</dbReference>
<feature type="binding site" evidence="7">
    <location>
        <position position="45"/>
    </location>
    <ligand>
        <name>a divalent metal cation</name>
        <dbReference type="ChEBI" id="CHEBI:60240"/>
    </ligand>
</feature>
<dbReference type="NCBIfam" id="TIGR00151">
    <property type="entry name" value="ispF"/>
    <property type="match status" value="1"/>
</dbReference>
<accession>A0A9D1CFF4</accession>
<dbReference type="InterPro" id="IPR020555">
    <property type="entry name" value="MECDP_synthase_CS"/>
</dbReference>
<evidence type="ECO:0000256" key="4">
    <source>
        <dbReference type="ARBA" id="ARBA00022723"/>
    </source>
</evidence>
<feature type="domain" description="2-C-methyl-D-erythritol 2,4-cyclodiphosphate synthase" evidence="9">
    <location>
        <begin position="2"/>
        <end position="154"/>
    </location>
</feature>
<evidence type="ECO:0000313" key="10">
    <source>
        <dbReference type="EMBL" id="HIP98830.1"/>
    </source>
</evidence>
<proteinExistence type="inferred from homology"/>
<dbReference type="Pfam" id="PF02542">
    <property type="entry name" value="YgbB"/>
    <property type="match status" value="1"/>
</dbReference>
<reference evidence="10" key="1">
    <citation type="journal article" date="2020" name="ISME J.">
        <title>Gammaproteobacteria mediating utilization of methyl-, sulfur- and petroleum organic compounds in deep ocean hydrothermal plumes.</title>
        <authorList>
            <person name="Zhou Z."/>
            <person name="Liu Y."/>
            <person name="Pan J."/>
            <person name="Cron B.R."/>
            <person name="Toner B.M."/>
            <person name="Anantharaman K."/>
            <person name="Breier J.A."/>
            <person name="Dick G.J."/>
            <person name="Li M."/>
        </authorList>
    </citation>
    <scope>NUCLEOTIDE SEQUENCE</scope>
    <source>
        <strain evidence="10">SZUA-1501</strain>
    </source>
</reference>
<evidence type="ECO:0000256" key="7">
    <source>
        <dbReference type="HAMAP-Rule" id="MF_00107"/>
    </source>
</evidence>
<organism evidence="10 11">
    <name type="scientific">Aquifex aeolicus</name>
    <dbReference type="NCBI Taxonomy" id="63363"/>
    <lineage>
        <taxon>Bacteria</taxon>
        <taxon>Pseudomonadati</taxon>
        <taxon>Aquificota</taxon>
        <taxon>Aquificia</taxon>
        <taxon>Aquificales</taxon>
        <taxon>Aquificaceae</taxon>
        <taxon>Aquifex</taxon>
    </lineage>
</organism>
<comment type="pathway">
    <text evidence="2 7">Isoprenoid biosynthesis; isopentenyl diphosphate biosynthesis via DXP pathway; isopentenyl diphosphate from 1-deoxy-D-xylulose 5-phosphate: step 4/6.</text>
</comment>
<dbReference type="AlphaFoldDB" id="A0A9D1CFF4"/>
<dbReference type="GO" id="GO:0019288">
    <property type="term" value="P:isopentenyl diphosphate biosynthetic process, methylerythritol 4-phosphate pathway"/>
    <property type="evidence" value="ECO:0007669"/>
    <property type="project" value="UniProtKB-UniRule"/>
</dbReference>
<dbReference type="GO" id="GO:0046872">
    <property type="term" value="F:metal ion binding"/>
    <property type="evidence" value="ECO:0007669"/>
    <property type="project" value="UniProtKB-KW"/>
</dbReference>
<evidence type="ECO:0000256" key="8">
    <source>
        <dbReference type="RuleBase" id="RU004395"/>
    </source>
</evidence>
<comment type="catalytic activity">
    <reaction evidence="1 7 8">
        <text>4-CDP-2-C-methyl-D-erythritol 2-phosphate = 2-C-methyl-D-erythritol 2,4-cyclic diphosphate + CMP</text>
        <dbReference type="Rhea" id="RHEA:23864"/>
        <dbReference type="ChEBI" id="CHEBI:57919"/>
        <dbReference type="ChEBI" id="CHEBI:58483"/>
        <dbReference type="ChEBI" id="CHEBI:60377"/>
        <dbReference type="EC" id="4.6.1.12"/>
    </reaction>
</comment>
<dbReference type="InterPro" id="IPR003526">
    <property type="entry name" value="MECDP_synthase"/>
</dbReference>
<feature type="binding site" evidence="7">
    <location>
        <begin position="59"/>
        <end position="61"/>
    </location>
    <ligand>
        <name>4-CDP-2-C-methyl-D-erythritol 2-phosphate</name>
        <dbReference type="ChEBI" id="CHEBI:57919"/>
    </ligand>
</feature>
<dbReference type="CDD" id="cd00554">
    <property type="entry name" value="MECDP_synthase"/>
    <property type="match status" value="1"/>
</dbReference>
<gene>
    <name evidence="7 10" type="primary">ispF</name>
    <name evidence="10" type="ORF">EYH37_05685</name>
</gene>
<sequence length="160" mass="17671">MFRIGLGFDSHPFGECEGKPLKLGGVVLTKELCLKGHSDADVLLHAITDALLGAIGEKDIGQLFPPKDPRYKDADSFLFLKNALKLLKAKRFEIANIDCVIICDKPKISPHKERIRENLSKLLEIAEERINLKGKTTEGLGYSEGITVICTALLAERKLT</sequence>
<dbReference type="Proteomes" id="UP000606463">
    <property type="component" value="Unassembled WGS sequence"/>
</dbReference>
<dbReference type="PANTHER" id="PTHR43181">
    <property type="entry name" value="2-C-METHYL-D-ERYTHRITOL 2,4-CYCLODIPHOSPHATE SYNTHASE, CHLOROPLASTIC"/>
    <property type="match status" value="1"/>
</dbReference>
<comment type="cofactor">
    <cofactor evidence="7">
        <name>a divalent metal cation</name>
        <dbReference type="ChEBI" id="CHEBI:60240"/>
    </cofactor>
    <text evidence="7">Binds 1 divalent metal cation per subunit.</text>
</comment>
<dbReference type="PROSITE" id="PS01350">
    <property type="entry name" value="ISPF"/>
    <property type="match status" value="1"/>
</dbReference>
<feature type="binding site" evidence="7">
    <location>
        <begin position="37"/>
        <end position="38"/>
    </location>
    <ligand>
        <name>4-CDP-2-C-methyl-D-erythritol 2-phosphate</name>
        <dbReference type="ChEBI" id="CHEBI:57919"/>
    </ligand>
</feature>
<feature type="binding site" evidence="7">
    <location>
        <begin position="9"/>
        <end position="11"/>
    </location>
    <ligand>
        <name>4-CDP-2-C-methyl-D-erythritol 2-phosphate</name>
        <dbReference type="ChEBI" id="CHEBI:57919"/>
    </ligand>
</feature>
<evidence type="ECO:0000256" key="1">
    <source>
        <dbReference type="ARBA" id="ARBA00000200"/>
    </source>
</evidence>
<feature type="binding site" evidence="7">
    <location>
        <position position="9"/>
    </location>
    <ligand>
        <name>a divalent metal cation</name>
        <dbReference type="ChEBI" id="CHEBI:60240"/>
    </ligand>
</feature>
<evidence type="ECO:0000256" key="5">
    <source>
        <dbReference type="ARBA" id="ARBA00023229"/>
    </source>
</evidence>
<evidence type="ECO:0000259" key="9">
    <source>
        <dbReference type="Pfam" id="PF02542"/>
    </source>
</evidence>
<dbReference type="GO" id="GO:0008685">
    <property type="term" value="F:2-C-methyl-D-erythritol 2,4-cyclodiphosphate synthase activity"/>
    <property type="evidence" value="ECO:0007669"/>
    <property type="project" value="UniProtKB-UniRule"/>
</dbReference>
<comment type="caution">
    <text evidence="7">Lacks conserved residue(s) required for the propagation of feature annotation.</text>
</comment>
<comment type="similarity">
    <text evidence="7 8">Belongs to the IspF family.</text>
</comment>
<comment type="caution">
    <text evidence="10">The sequence shown here is derived from an EMBL/GenBank/DDBJ whole genome shotgun (WGS) entry which is preliminary data.</text>
</comment>
<feature type="site" description="Transition state stabilizer" evidence="7">
    <location>
        <position position="37"/>
    </location>
</feature>
<evidence type="ECO:0000256" key="6">
    <source>
        <dbReference type="ARBA" id="ARBA00023239"/>
    </source>
</evidence>
<evidence type="ECO:0000256" key="3">
    <source>
        <dbReference type="ARBA" id="ARBA00012579"/>
    </source>
</evidence>
<protein>
    <recommendedName>
        <fullName evidence="3 7">2-C-methyl-D-erythritol 2,4-cyclodiphosphate synthase</fullName>
        <shortName evidence="7">MECDP-synthase</shortName>
        <shortName evidence="7">MECPP-synthase</shortName>
        <shortName evidence="7">MECPS</shortName>
        <ecNumber evidence="3 7">4.6.1.12</ecNumber>
    </recommendedName>
</protein>
<dbReference type="GO" id="GO:0016114">
    <property type="term" value="P:terpenoid biosynthetic process"/>
    <property type="evidence" value="ECO:0007669"/>
    <property type="project" value="InterPro"/>
</dbReference>
<dbReference type="EC" id="4.6.1.12" evidence="3 7"/>
<dbReference type="EMBL" id="DQVE01000056">
    <property type="protein sequence ID" value="HIP98830.1"/>
    <property type="molecule type" value="Genomic_DNA"/>
</dbReference>
<dbReference type="SUPFAM" id="SSF69765">
    <property type="entry name" value="IpsF-like"/>
    <property type="match status" value="1"/>
</dbReference>
<keyword evidence="6 7" id="KW-0456">Lyase</keyword>
<name>A0A9D1CFF4_AQUAO</name>
<feature type="binding site" evidence="7">
    <location>
        <position position="11"/>
    </location>
    <ligand>
        <name>a divalent metal cation</name>
        <dbReference type="ChEBI" id="CHEBI:60240"/>
    </ligand>
</feature>
<evidence type="ECO:0000256" key="2">
    <source>
        <dbReference type="ARBA" id="ARBA00004709"/>
    </source>
</evidence>
<dbReference type="HAMAP" id="MF_00107">
    <property type="entry name" value="IspF"/>
    <property type="match status" value="1"/>
</dbReference>
<evidence type="ECO:0000313" key="11">
    <source>
        <dbReference type="Proteomes" id="UP000606463"/>
    </source>
</evidence>
<keyword evidence="4 7" id="KW-0479">Metal-binding</keyword>
<comment type="subunit">
    <text evidence="7">Homotrimer.</text>
</comment>
<dbReference type="InterPro" id="IPR036571">
    <property type="entry name" value="MECDP_synthase_sf"/>
</dbReference>